<dbReference type="PANTHER" id="PTHR33219:SF14">
    <property type="entry name" value="PROTEIN COFACTOR ASSEMBLY OF COMPLEX C SUBUNIT B CCB3, CHLOROPLASTIC-RELATED"/>
    <property type="match status" value="1"/>
</dbReference>
<accession>A0A2K9AFY8</accession>
<protein>
    <submittedName>
        <fullName evidence="2">YggT family protein</fullName>
    </submittedName>
</protein>
<dbReference type="RefSeq" id="WP_106645775.1">
    <property type="nucleotide sequence ID" value="NZ_BMGO01000001.1"/>
</dbReference>
<evidence type="ECO:0000256" key="1">
    <source>
        <dbReference type="ARBA" id="ARBA00010894"/>
    </source>
</evidence>
<dbReference type="GO" id="GO:0016020">
    <property type="term" value="C:membrane"/>
    <property type="evidence" value="ECO:0007669"/>
    <property type="project" value="InterPro"/>
</dbReference>
<dbReference type="PANTHER" id="PTHR33219">
    <property type="entry name" value="YLMG HOMOLOG PROTEIN 2, CHLOROPLASTIC"/>
    <property type="match status" value="1"/>
</dbReference>
<sequence length="195" mass="21494">MNPVFTIIEYVINLFAMVFLLRVLLQLGSADFFNPIAQFIHKFTAPVINPLRSVLPDIGKFNLAGFVFALALLTGKIFVFKYYFLSQADASMLTTPVMLFLILVGLGPISGLFMVISNLLLILFIGLMIASFMSGGRYNPGLIFLAQVTRPILRPIQKIIPPLGGTIDLSPMIVLLGLFFLQSALYNFGVSLLSQ</sequence>
<reference evidence="2 3" key="1">
    <citation type="submission" date="2017-12" db="EMBL/GenBank/DDBJ databases">
        <title>Kangiella profundi FT102 completed genome.</title>
        <authorList>
            <person name="Xu J."/>
            <person name="Wang J."/>
            <person name="Lu Y."/>
        </authorList>
    </citation>
    <scope>NUCLEOTIDE SEQUENCE [LARGE SCALE GENOMIC DNA]</scope>
    <source>
        <strain evidence="2 3">FT102</strain>
    </source>
</reference>
<proteinExistence type="inferred from homology"/>
<organism evidence="2 3">
    <name type="scientific">Kangiella profundi</name>
    <dbReference type="NCBI Taxonomy" id="1561924"/>
    <lineage>
        <taxon>Bacteria</taxon>
        <taxon>Pseudomonadati</taxon>
        <taxon>Pseudomonadota</taxon>
        <taxon>Gammaproteobacteria</taxon>
        <taxon>Kangiellales</taxon>
        <taxon>Kangiellaceae</taxon>
        <taxon>Kangiella</taxon>
    </lineage>
</organism>
<dbReference type="InterPro" id="IPR003425">
    <property type="entry name" value="CCB3/YggT"/>
</dbReference>
<dbReference type="Proteomes" id="UP000232693">
    <property type="component" value="Chromosome"/>
</dbReference>
<dbReference type="Pfam" id="PF02325">
    <property type="entry name" value="CCB3_YggT"/>
    <property type="match status" value="2"/>
</dbReference>
<name>A0A2K9AFY8_9GAMM</name>
<comment type="similarity">
    <text evidence="1">Belongs to the YggT family.</text>
</comment>
<gene>
    <name evidence="2" type="ORF">CW740_00825</name>
</gene>
<keyword evidence="3" id="KW-1185">Reference proteome</keyword>
<dbReference type="KEGG" id="kpd:CW740_00825"/>
<dbReference type="AlphaFoldDB" id="A0A2K9AFY8"/>
<dbReference type="OrthoDB" id="9806665at2"/>
<evidence type="ECO:0000313" key="3">
    <source>
        <dbReference type="Proteomes" id="UP000232693"/>
    </source>
</evidence>
<dbReference type="EMBL" id="CP025120">
    <property type="protein sequence ID" value="AUD77854.1"/>
    <property type="molecule type" value="Genomic_DNA"/>
</dbReference>
<evidence type="ECO:0000313" key="2">
    <source>
        <dbReference type="EMBL" id="AUD77854.1"/>
    </source>
</evidence>